<dbReference type="SUPFAM" id="SSF111364">
    <property type="entry name" value="Tsx-like channel"/>
    <property type="match status" value="1"/>
</dbReference>
<dbReference type="Proteomes" id="UP000243904">
    <property type="component" value="Chromosome I"/>
</dbReference>
<evidence type="ECO:0000313" key="3">
    <source>
        <dbReference type="Proteomes" id="UP000243904"/>
    </source>
</evidence>
<evidence type="ECO:0000313" key="2">
    <source>
        <dbReference type="EMBL" id="SDT56057.1"/>
    </source>
</evidence>
<evidence type="ECO:0000256" key="1">
    <source>
        <dbReference type="SAM" id="SignalP"/>
    </source>
</evidence>
<gene>
    <name evidence="2" type="ORF">SAMN05444158_7040</name>
</gene>
<feature type="chain" id="PRO_5009269846" description="Nucleoside-specific outer membrane channel protein Tsx" evidence="1">
    <location>
        <begin position="44"/>
        <end position="349"/>
    </location>
</feature>
<name>A0A1H2BDB7_9BRAD</name>
<dbReference type="GO" id="GO:0009279">
    <property type="term" value="C:cell outer membrane"/>
    <property type="evidence" value="ECO:0007669"/>
    <property type="project" value="InterPro"/>
</dbReference>
<dbReference type="AlphaFoldDB" id="A0A1H2BDB7"/>
<reference evidence="3" key="1">
    <citation type="submission" date="2016-10" db="EMBL/GenBank/DDBJ databases">
        <authorList>
            <person name="Varghese N."/>
            <person name="Submissions S."/>
        </authorList>
    </citation>
    <scope>NUCLEOTIDE SEQUENCE [LARGE SCALE GENOMIC DNA]</scope>
    <source>
        <strain evidence="3">GAS369</strain>
    </source>
</reference>
<dbReference type="EMBL" id="LT629750">
    <property type="protein sequence ID" value="SDT56057.1"/>
    <property type="molecule type" value="Genomic_DNA"/>
</dbReference>
<proteinExistence type="predicted"/>
<dbReference type="Gene3D" id="2.40.230.20">
    <property type="entry name" value="Nucleoside-specific channel-forming protein, Tsx-like"/>
    <property type="match status" value="1"/>
</dbReference>
<keyword evidence="3" id="KW-1185">Reference proteome</keyword>
<accession>A0A1H2BDB7</accession>
<evidence type="ECO:0008006" key="4">
    <source>
        <dbReference type="Google" id="ProtNLM"/>
    </source>
</evidence>
<feature type="signal peptide" evidence="1">
    <location>
        <begin position="1"/>
        <end position="43"/>
    </location>
</feature>
<sequence length="349" mass="38482">MKHVGSCFAYFNRGGTTMRLTMCLKKMTATSLLALASLVAANAADFPVKAVSPIPDLPFFQVNDNRLSYSYIFNGTDPGVTGNTAKQAYSFTHFDTWAYGTNFFNLSMFKSDHADPANGCKGPNEGCAGATEIYGVLRSTFGFNQIFDTHMFTVGPLQNVSLELGTDFNTENNPFAPNKRALFAGLQFAFDLPYKGYINFAPMFYKELNHNSFVEGPALPTGAIDYDPTWAFESNYYMDLGFLPDYLPLSVSGRLTLIGPKGPQADPIPASPSNVQTKMEINSEPIRLTYDASRAIWGKKYSHFLDVWVAYRYWQNKFGLDHANSPSCLGAAAGSCTEESLYTGVTVKF</sequence>
<organism evidence="2 3">
    <name type="scientific">Bradyrhizobium canariense</name>
    <dbReference type="NCBI Taxonomy" id="255045"/>
    <lineage>
        <taxon>Bacteria</taxon>
        <taxon>Pseudomonadati</taxon>
        <taxon>Pseudomonadota</taxon>
        <taxon>Alphaproteobacteria</taxon>
        <taxon>Hyphomicrobiales</taxon>
        <taxon>Nitrobacteraceae</taxon>
        <taxon>Bradyrhizobium</taxon>
    </lineage>
</organism>
<keyword evidence="1" id="KW-0732">Signal</keyword>
<dbReference type="InterPro" id="IPR036777">
    <property type="entry name" value="Channel_Tsx-like_sf"/>
</dbReference>
<protein>
    <recommendedName>
        <fullName evidence="4">Nucleoside-specific outer membrane channel protein Tsx</fullName>
    </recommendedName>
</protein>